<dbReference type="RefSeq" id="XP_018991621.1">
    <property type="nucleotide sequence ID" value="XM_019140470.1"/>
</dbReference>
<evidence type="ECO:0000256" key="2">
    <source>
        <dbReference type="SAM" id="MobiDB-lite"/>
    </source>
</evidence>
<evidence type="ECO:0000259" key="3">
    <source>
        <dbReference type="PROSITE" id="PS50114"/>
    </source>
</evidence>
<keyword evidence="1" id="KW-0862">Zinc</keyword>
<organism evidence="4 5">
    <name type="scientific">Cryptococcus amylolentus CBS 6039</name>
    <dbReference type="NCBI Taxonomy" id="1295533"/>
    <lineage>
        <taxon>Eukaryota</taxon>
        <taxon>Fungi</taxon>
        <taxon>Dikarya</taxon>
        <taxon>Basidiomycota</taxon>
        <taxon>Agaricomycotina</taxon>
        <taxon>Tremellomycetes</taxon>
        <taxon>Tremellales</taxon>
        <taxon>Cryptococcaceae</taxon>
        <taxon>Cryptococcus</taxon>
    </lineage>
</organism>
<comment type="caution">
    <text evidence="4">The sequence shown here is derived from an EMBL/GenBank/DDBJ whole genome shotgun (WGS) entry which is preliminary data.</text>
</comment>
<protein>
    <recommendedName>
        <fullName evidence="3">GATA-type domain-containing protein</fullName>
    </recommendedName>
</protein>
<dbReference type="GO" id="GO:0006355">
    <property type="term" value="P:regulation of DNA-templated transcription"/>
    <property type="evidence" value="ECO:0007669"/>
    <property type="project" value="InterPro"/>
</dbReference>
<gene>
    <name evidence="4" type="ORF">L202_06027</name>
</gene>
<proteinExistence type="predicted"/>
<evidence type="ECO:0000313" key="4">
    <source>
        <dbReference type="EMBL" id="ODN76090.1"/>
    </source>
</evidence>
<evidence type="ECO:0000313" key="5">
    <source>
        <dbReference type="Proteomes" id="UP000094065"/>
    </source>
</evidence>
<dbReference type="CDD" id="cd00202">
    <property type="entry name" value="ZnF_GATA"/>
    <property type="match status" value="1"/>
</dbReference>
<dbReference type="Proteomes" id="UP000094065">
    <property type="component" value="Unassembled WGS sequence"/>
</dbReference>
<reference evidence="4 5" key="1">
    <citation type="submission" date="2016-06" db="EMBL/GenBank/DDBJ databases">
        <title>Evolution of pathogenesis and genome organization in the Tremellales.</title>
        <authorList>
            <person name="Cuomo C."/>
            <person name="Litvintseva A."/>
            <person name="Heitman J."/>
            <person name="Chen Y."/>
            <person name="Sun S."/>
            <person name="Springer D."/>
            <person name="Dromer F."/>
            <person name="Young S."/>
            <person name="Zeng Q."/>
            <person name="Chapman S."/>
            <person name="Gujja S."/>
            <person name="Saif S."/>
            <person name="Birren B."/>
        </authorList>
    </citation>
    <scope>NUCLEOTIDE SEQUENCE [LARGE SCALE GENOMIC DNA]</scope>
    <source>
        <strain evidence="4 5">CBS 6039</strain>
    </source>
</reference>
<dbReference type="OrthoDB" id="515401at2759"/>
<dbReference type="Gene3D" id="3.30.50.10">
    <property type="entry name" value="Erythroid Transcription Factor GATA-1, subunit A"/>
    <property type="match status" value="1"/>
</dbReference>
<name>A0A1E3HIB0_9TREE</name>
<dbReference type="EMBL" id="AWGJ01000009">
    <property type="protein sequence ID" value="ODN76090.1"/>
    <property type="molecule type" value="Genomic_DNA"/>
</dbReference>
<dbReference type="GeneID" id="30157336"/>
<dbReference type="InterPro" id="IPR000679">
    <property type="entry name" value="Znf_GATA"/>
</dbReference>
<keyword evidence="1" id="KW-0479">Metal-binding</keyword>
<dbReference type="GO" id="GO:0008270">
    <property type="term" value="F:zinc ion binding"/>
    <property type="evidence" value="ECO:0007669"/>
    <property type="project" value="UniProtKB-KW"/>
</dbReference>
<dbReference type="SUPFAM" id="SSF57716">
    <property type="entry name" value="Glucocorticoid receptor-like (DNA-binding domain)"/>
    <property type="match status" value="1"/>
</dbReference>
<feature type="region of interest" description="Disordered" evidence="2">
    <location>
        <begin position="111"/>
        <end position="140"/>
    </location>
</feature>
<dbReference type="AlphaFoldDB" id="A0A1E3HIB0"/>
<dbReference type="STRING" id="1295533.A0A1E3HIB0"/>
<feature type="region of interest" description="Disordered" evidence="2">
    <location>
        <begin position="23"/>
        <end position="45"/>
    </location>
</feature>
<keyword evidence="1" id="KW-0863">Zinc-finger</keyword>
<sequence>MKYQIQETQVPVRPILNITTEGLKRPLAAEDSPRGPTSGKPKKRRILRPGRCANCGCNEEETSLWRTNVDAGEDESGKIVCNACGLWRSEHGFPRPKRMSNMFPRLTNTKFERDEVGMKNHQRSASKASSDDSSSDETEVDDVIDAANILMDLAAKWRVGKSHT</sequence>
<dbReference type="PROSITE" id="PS50114">
    <property type="entry name" value="GATA_ZN_FINGER_2"/>
    <property type="match status" value="1"/>
</dbReference>
<accession>A0A1E3HIB0</accession>
<dbReference type="GO" id="GO:0043565">
    <property type="term" value="F:sequence-specific DNA binding"/>
    <property type="evidence" value="ECO:0007669"/>
    <property type="project" value="InterPro"/>
</dbReference>
<evidence type="ECO:0000256" key="1">
    <source>
        <dbReference type="PROSITE-ProRule" id="PRU00094"/>
    </source>
</evidence>
<dbReference type="InterPro" id="IPR013088">
    <property type="entry name" value="Znf_NHR/GATA"/>
</dbReference>
<keyword evidence="5" id="KW-1185">Reference proteome</keyword>
<feature type="compositionally biased region" description="Basic and acidic residues" evidence="2">
    <location>
        <begin position="23"/>
        <end position="33"/>
    </location>
</feature>
<dbReference type="SMART" id="SM00401">
    <property type="entry name" value="ZnF_GATA"/>
    <property type="match status" value="1"/>
</dbReference>
<feature type="domain" description="GATA-type" evidence="3">
    <location>
        <begin position="57"/>
        <end position="110"/>
    </location>
</feature>